<evidence type="ECO:0000313" key="10">
    <source>
        <dbReference type="EMBL" id="CAG9320241.1"/>
    </source>
</evidence>
<comment type="subcellular location">
    <subcellularLocation>
        <location evidence="1">Cytoplasm</location>
    </subcellularLocation>
</comment>
<name>A0AAU9J1Y4_9CILI</name>
<accession>A0AAU9J1Y4</accession>
<keyword evidence="4 6" id="KW-0067">ATP-binding</keyword>
<sequence length="855" mass="97834">MSDSSIQVMLRVRPADPESYENVYAIASNNTDIQFFLPDKEPQGFQFHKIFQPFCSQNDIFDQAASQQVDQFLSGHDALVFACGPEDSGKSYSLFGNLSPNNEANGVIPKALVHVFKKIETMKSRKEIGVIASFVEIYMNQVRDLGNTKAEEGKSVFEIDNFDNPGYISGLSANLINSYNDVQRMIQHGFGLRENLWRQEKGHLILKISMTAKEKNSASNSNFYFVELAGIGDQKEDKTKYKELDFLNTSFIAVKKAILNIQKGTHVQHKDSLITWVLQSVLNERSSILFLAHVNPNPIFSDKIIETLDNAQQCISLTNRPKVSQEPSNLVNPQQIKRMQKVEDDIQELNNQIDKTLNDHSAKLKALGKLVGIPINLMDIVDAEYGSKEYEIAKRYYEAFKKAEKIEKRNKKIENEIFIGNSMMEEFKRGEVLKSKKTLNHAEKLREKISEVKHGITDTQLQSKQIVHENVIERAEELQKLLLHSHMLLEEKASVVHNLPYTMKSKAADIRNLVDIKESSKEDVLPELINKFKLNEEDHAGVIELIKHKNEAKLKELDSEALRFELECNEYNRRKESHYKTIETEIIQIYAIFEKHDTLIKEIEQGVYNGGIKPIYMLATEIPKPPTREKYPHLFKALTENKFLTSKTDNSNIRIWSHPVTMKYKNLRQSLALSSPKPNTAALPMVNTYMTQTEKGTKSDELTQSLQAEINSATDQEILMMGQNLQEAIKSLSKEIKNLKKFEENELGKVQAMEMELDRVITERDKGRELYTQNVKNRMDSKIVIDSQKRLLDRYIFITEQLSSRPSTGKKRPQTSSTQRPGTAKESNRDSSKAYNSVSQFYSSQASVGVFSRRL</sequence>
<dbReference type="Proteomes" id="UP001162131">
    <property type="component" value="Unassembled WGS sequence"/>
</dbReference>
<dbReference type="InterPro" id="IPR036961">
    <property type="entry name" value="Kinesin_motor_dom_sf"/>
</dbReference>
<keyword evidence="5 7" id="KW-0175">Coiled coil</keyword>
<evidence type="ECO:0000313" key="11">
    <source>
        <dbReference type="Proteomes" id="UP001162131"/>
    </source>
</evidence>
<evidence type="ECO:0000256" key="2">
    <source>
        <dbReference type="ARBA" id="ARBA00022490"/>
    </source>
</evidence>
<feature type="region of interest" description="Disordered" evidence="8">
    <location>
        <begin position="803"/>
        <end position="836"/>
    </location>
</feature>
<dbReference type="GO" id="GO:0005524">
    <property type="term" value="F:ATP binding"/>
    <property type="evidence" value="ECO:0007669"/>
    <property type="project" value="UniProtKB-UniRule"/>
</dbReference>
<organism evidence="10 11">
    <name type="scientific">Blepharisma stoltei</name>
    <dbReference type="NCBI Taxonomy" id="1481888"/>
    <lineage>
        <taxon>Eukaryota</taxon>
        <taxon>Sar</taxon>
        <taxon>Alveolata</taxon>
        <taxon>Ciliophora</taxon>
        <taxon>Postciliodesmatophora</taxon>
        <taxon>Heterotrichea</taxon>
        <taxon>Heterotrichida</taxon>
        <taxon>Blepharismidae</taxon>
        <taxon>Blepharisma</taxon>
    </lineage>
</organism>
<evidence type="ECO:0000256" key="6">
    <source>
        <dbReference type="PROSITE-ProRule" id="PRU00283"/>
    </source>
</evidence>
<dbReference type="GO" id="GO:0005737">
    <property type="term" value="C:cytoplasm"/>
    <property type="evidence" value="ECO:0007669"/>
    <property type="project" value="UniProtKB-SubCell"/>
</dbReference>
<evidence type="ECO:0000256" key="8">
    <source>
        <dbReference type="SAM" id="MobiDB-lite"/>
    </source>
</evidence>
<dbReference type="InterPro" id="IPR001752">
    <property type="entry name" value="Kinesin_motor_dom"/>
</dbReference>
<feature type="binding site" evidence="6">
    <location>
        <begin position="84"/>
        <end position="91"/>
    </location>
    <ligand>
        <name>ATP</name>
        <dbReference type="ChEBI" id="CHEBI:30616"/>
    </ligand>
</feature>
<dbReference type="EMBL" id="CAJZBQ010000024">
    <property type="protein sequence ID" value="CAG9320241.1"/>
    <property type="molecule type" value="Genomic_DNA"/>
</dbReference>
<dbReference type="GO" id="GO:0007052">
    <property type="term" value="P:mitotic spindle organization"/>
    <property type="evidence" value="ECO:0007669"/>
    <property type="project" value="TreeGrafter"/>
</dbReference>
<keyword evidence="3 6" id="KW-0547">Nucleotide-binding</keyword>
<dbReference type="SUPFAM" id="SSF52540">
    <property type="entry name" value="P-loop containing nucleoside triphosphate hydrolases"/>
    <property type="match status" value="1"/>
</dbReference>
<gene>
    <name evidence="10" type="ORF">BSTOLATCC_MIC25472</name>
</gene>
<feature type="coiled-coil region" evidence="7">
    <location>
        <begin position="332"/>
        <end position="359"/>
    </location>
</feature>
<evidence type="ECO:0000256" key="1">
    <source>
        <dbReference type="ARBA" id="ARBA00004496"/>
    </source>
</evidence>
<protein>
    <recommendedName>
        <fullName evidence="9">Kinesin motor domain-containing protein</fullName>
    </recommendedName>
</protein>
<dbReference type="PANTHER" id="PTHR47969">
    <property type="entry name" value="CHROMOSOME-ASSOCIATED KINESIN KIF4A-RELATED"/>
    <property type="match status" value="1"/>
</dbReference>
<keyword evidence="6" id="KW-0505">Motor protein</keyword>
<evidence type="ECO:0000256" key="7">
    <source>
        <dbReference type="SAM" id="Coils"/>
    </source>
</evidence>
<comment type="similarity">
    <text evidence="6">Belongs to the TRAFAC class myosin-kinesin ATPase superfamily. Kinesin family.</text>
</comment>
<dbReference type="GO" id="GO:0051231">
    <property type="term" value="P:spindle elongation"/>
    <property type="evidence" value="ECO:0007669"/>
    <property type="project" value="TreeGrafter"/>
</dbReference>
<evidence type="ECO:0000256" key="4">
    <source>
        <dbReference type="ARBA" id="ARBA00022840"/>
    </source>
</evidence>
<dbReference type="PANTHER" id="PTHR47969:SF15">
    <property type="entry name" value="CHROMOSOME-ASSOCIATED KINESIN KIF4A-RELATED"/>
    <property type="match status" value="1"/>
</dbReference>
<feature type="domain" description="Kinesin motor" evidence="9">
    <location>
        <begin position="5"/>
        <end position="317"/>
    </location>
</feature>
<dbReference type="GO" id="GO:0003777">
    <property type="term" value="F:microtubule motor activity"/>
    <property type="evidence" value="ECO:0007669"/>
    <property type="project" value="InterPro"/>
</dbReference>
<comment type="caution">
    <text evidence="10">The sequence shown here is derived from an EMBL/GenBank/DDBJ whole genome shotgun (WGS) entry which is preliminary data.</text>
</comment>
<reference evidence="10" key="1">
    <citation type="submission" date="2021-09" db="EMBL/GenBank/DDBJ databases">
        <authorList>
            <consortium name="AG Swart"/>
            <person name="Singh M."/>
            <person name="Singh A."/>
            <person name="Seah K."/>
            <person name="Emmerich C."/>
        </authorList>
    </citation>
    <scope>NUCLEOTIDE SEQUENCE</scope>
    <source>
        <strain evidence="10">ATCC30299</strain>
    </source>
</reference>
<keyword evidence="11" id="KW-1185">Reference proteome</keyword>
<dbReference type="InterPro" id="IPR027640">
    <property type="entry name" value="Kinesin-like_fam"/>
</dbReference>
<dbReference type="GO" id="GO:0005875">
    <property type="term" value="C:microtubule associated complex"/>
    <property type="evidence" value="ECO:0007669"/>
    <property type="project" value="TreeGrafter"/>
</dbReference>
<evidence type="ECO:0000256" key="3">
    <source>
        <dbReference type="ARBA" id="ARBA00022741"/>
    </source>
</evidence>
<dbReference type="GO" id="GO:0007018">
    <property type="term" value="P:microtubule-based movement"/>
    <property type="evidence" value="ECO:0007669"/>
    <property type="project" value="InterPro"/>
</dbReference>
<evidence type="ECO:0000256" key="5">
    <source>
        <dbReference type="ARBA" id="ARBA00023054"/>
    </source>
</evidence>
<dbReference type="GO" id="GO:0008017">
    <property type="term" value="F:microtubule binding"/>
    <property type="evidence" value="ECO:0007669"/>
    <property type="project" value="InterPro"/>
</dbReference>
<dbReference type="Gene3D" id="3.40.850.10">
    <property type="entry name" value="Kinesin motor domain"/>
    <property type="match status" value="1"/>
</dbReference>
<dbReference type="AlphaFoldDB" id="A0AAU9J1Y4"/>
<dbReference type="SMART" id="SM00129">
    <property type="entry name" value="KISc"/>
    <property type="match status" value="1"/>
</dbReference>
<dbReference type="InterPro" id="IPR027417">
    <property type="entry name" value="P-loop_NTPase"/>
</dbReference>
<dbReference type="PROSITE" id="PS50067">
    <property type="entry name" value="KINESIN_MOTOR_2"/>
    <property type="match status" value="1"/>
</dbReference>
<keyword evidence="2" id="KW-0963">Cytoplasm</keyword>
<evidence type="ECO:0000259" key="9">
    <source>
        <dbReference type="PROSITE" id="PS50067"/>
    </source>
</evidence>
<dbReference type="Pfam" id="PF00225">
    <property type="entry name" value="Kinesin"/>
    <property type="match status" value="1"/>
</dbReference>
<dbReference type="PRINTS" id="PR00380">
    <property type="entry name" value="KINESINHEAVY"/>
</dbReference>
<proteinExistence type="inferred from homology"/>